<keyword evidence="2" id="KW-0479">Metal-binding</keyword>
<name>A0A397JT78_9GLOM</name>
<evidence type="ECO:0000259" key="8">
    <source>
        <dbReference type="Pfam" id="PF04937"/>
    </source>
</evidence>
<keyword evidence="3" id="KW-0863">Zinc-finger</keyword>
<keyword evidence="7" id="KW-1133">Transmembrane helix</keyword>
<evidence type="ECO:0000256" key="1">
    <source>
        <dbReference type="ARBA" id="ARBA00004123"/>
    </source>
</evidence>
<dbReference type="AlphaFoldDB" id="A0A397JT78"/>
<dbReference type="PANTHER" id="PTHR46481:SF10">
    <property type="entry name" value="ZINC FINGER BED DOMAIN-CONTAINING PROTEIN 39"/>
    <property type="match status" value="1"/>
</dbReference>
<organism evidence="9 10">
    <name type="scientific">Diversispora epigaea</name>
    <dbReference type="NCBI Taxonomy" id="1348612"/>
    <lineage>
        <taxon>Eukaryota</taxon>
        <taxon>Fungi</taxon>
        <taxon>Fungi incertae sedis</taxon>
        <taxon>Mucoromycota</taxon>
        <taxon>Glomeromycotina</taxon>
        <taxon>Glomeromycetes</taxon>
        <taxon>Diversisporales</taxon>
        <taxon>Diversisporaceae</taxon>
        <taxon>Diversispora</taxon>
    </lineage>
</organism>
<feature type="transmembrane region" description="Helical" evidence="7">
    <location>
        <begin position="1034"/>
        <end position="1055"/>
    </location>
</feature>
<dbReference type="SUPFAM" id="SSF53098">
    <property type="entry name" value="Ribonuclease H-like"/>
    <property type="match status" value="1"/>
</dbReference>
<keyword evidence="7" id="KW-0472">Membrane</keyword>
<comment type="subcellular location">
    <subcellularLocation>
        <location evidence="1">Nucleus</location>
    </subcellularLocation>
</comment>
<evidence type="ECO:0000256" key="6">
    <source>
        <dbReference type="SAM" id="Coils"/>
    </source>
</evidence>
<dbReference type="Proteomes" id="UP000266861">
    <property type="component" value="Unassembled WGS sequence"/>
</dbReference>
<feature type="coiled-coil region" evidence="6">
    <location>
        <begin position="775"/>
        <end position="886"/>
    </location>
</feature>
<keyword evidence="4" id="KW-0862">Zinc</keyword>
<dbReference type="OrthoDB" id="2425836at2759"/>
<evidence type="ECO:0000313" key="9">
    <source>
        <dbReference type="EMBL" id="RHZ89266.1"/>
    </source>
</evidence>
<gene>
    <name evidence="9" type="ORF">Glove_16g8</name>
</gene>
<evidence type="ECO:0000256" key="7">
    <source>
        <dbReference type="SAM" id="Phobius"/>
    </source>
</evidence>
<evidence type="ECO:0000256" key="4">
    <source>
        <dbReference type="ARBA" id="ARBA00022833"/>
    </source>
</evidence>
<dbReference type="InterPro" id="IPR007021">
    <property type="entry name" value="DUF659"/>
</dbReference>
<evidence type="ECO:0000313" key="10">
    <source>
        <dbReference type="Proteomes" id="UP000266861"/>
    </source>
</evidence>
<keyword evidence="7" id="KW-0812">Transmembrane</keyword>
<dbReference type="PANTHER" id="PTHR46481">
    <property type="entry name" value="ZINC FINGER BED DOMAIN-CONTAINING PROTEIN 4"/>
    <property type="match status" value="1"/>
</dbReference>
<protein>
    <recommendedName>
        <fullName evidence="8">DUF659 domain-containing protein</fullName>
    </recommendedName>
</protein>
<dbReference type="EMBL" id="PQFF01000014">
    <property type="protein sequence ID" value="RHZ89266.1"/>
    <property type="molecule type" value="Genomic_DNA"/>
</dbReference>
<sequence length="1079" mass="122828">MSVEAEMGFADPGGRRACGFVRMSVEAEMGFADPGGRRACGFVRMSVEAEMGFADPGGRRACGFVRMSVEAEMGFADPGGRRHFNTIPADSTNGKKDLHSGAACKFCKQKWSCGKTSEMIAHLALQCPKPPPPEVRALYLEILNNGSFDDNDDDNSSKRSKPYKQSKITNHVERLTVTDDKQRRCSRALTKFFVTCGVPLWIVENPFFIDYSKELCPGFQVPKRTILSTTMINVETATVIAEMKKKLSNETNLTLGLDGWTSPAGQSLYIFLIMTSDGKEYIHSLKNFSKNSHTGEFLKNEIIKVIEEVGAEKFCSIVSDHASNVVLAKNLVSTKYPHIFPIRSNLAINRNPIHGKTVLFFSIRPVLLSSDIIKLNWATNIITCCKKIVTFFKQSHAGGAILQQEIVENMIKGGGLKKYVITRWTTAYDCTDSIIRCKNTLKQILENESQLLNLEIISILRKQNFFRNVKDLRTILLPIKKAIINLEHKSTTLADYFINLVIMATAIKELSQTSNQNFSKECQNVFDKRWKEFNFDYYLLAYFLHPKYRDTGLQINTFRIICEKALSIWKLLGGREKSANELIAQISNYSLKSKPYDFEFVTGIHTVKNWWLMCKQQNNHIQKLALLMASIVPSNASCERYFSILGENQISNSQNFDSFFNVTDIELRRVLEIEVTVEIPLSTEYTDSGEQDFNIESIINKSLERRESGIHIVRKVHLVYIVHKVCVMYIVHEIGEQNLEKKIHRILQSSSKLREYNSKLRSKCIKQEQDFDREREGWNQERNKLGQKLEGANTEIQKLHNHALELIDEVKRLQIEKTRQDISHAKSIAKNATKTEEIKLLQNEMKSLKGKLVLFQKDSLNKRSEIESLKSKIVELALKVSELERLKSEDVLESIVDGDNEKNTSKSDNISADNNLSKYFYTQKIMDQVRKNDNIVPAYTDNPIPELPKVDIETSLKISNGININETNEDNMIDASIKSNILQIISENMTPHLAQQENNTASMIESHPQILMGGIEEMRPSLEALPLPIVTSSLVSPLLVCMLLTLLVLVIIWFVRLRRTWGIGRFEEPLLCNKKSERL</sequence>
<reference evidence="9 10" key="1">
    <citation type="submission" date="2018-08" db="EMBL/GenBank/DDBJ databases">
        <title>Genome and evolution of the arbuscular mycorrhizal fungus Diversispora epigaea (formerly Glomus versiforme) and its bacterial endosymbionts.</title>
        <authorList>
            <person name="Sun X."/>
            <person name="Fei Z."/>
            <person name="Harrison M."/>
        </authorList>
    </citation>
    <scope>NUCLEOTIDE SEQUENCE [LARGE SCALE GENOMIC DNA]</scope>
    <source>
        <strain evidence="9 10">IT104</strain>
    </source>
</reference>
<evidence type="ECO:0000256" key="2">
    <source>
        <dbReference type="ARBA" id="ARBA00022723"/>
    </source>
</evidence>
<evidence type="ECO:0000256" key="3">
    <source>
        <dbReference type="ARBA" id="ARBA00022771"/>
    </source>
</evidence>
<feature type="domain" description="DUF659" evidence="8">
    <location>
        <begin position="223"/>
        <end position="344"/>
    </location>
</feature>
<keyword evidence="5" id="KW-0539">Nucleus</keyword>
<keyword evidence="6" id="KW-0175">Coiled coil</keyword>
<dbReference type="GO" id="GO:0008270">
    <property type="term" value="F:zinc ion binding"/>
    <property type="evidence" value="ECO:0007669"/>
    <property type="project" value="UniProtKB-KW"/>
</dbReference>
<evidence type="ECO:0000256" key="5">
    <source>
        <dbReference type="ARBA" id="ARBA00023242"/>
    </source>
</evidence>
<comment type="caution">
    <text evidence="9">The sequence shown here is derived from an EMBL/GenBank/DDBJ whole genome shotgun (WGS) entry which is preliminary data.</text>
</comment>
<accession>A0A397JT78</accession>
<dbReference type="Pfam" id="PF04937">
    <property type="entry name" value="DUF659"/>
    <property type="match status" value="1"/>
</dbReference>
<proteinExistence type="predicted"/>
<dbReference type="GO" id="GO:0005634">
    <property type="term" value="C:nucleus"/>
    <property type="evidence" value="ECO:0007669"/>
    <property type="project" value="UniProtKB-SubCell"/>
</dbReference>
<dbReference type="InterPro" id="IPR052035">
    <property type="entry name" value="ZnF_BED_domain_contain"/>
</dbReference>
<keyword evidence="10" id="KW-1185">Reference proteome</keyword>
<dbReference type="InterPro" id="IPR012337">
    <property type="entry name" value="RNaseH-like_sf"/>
</dbReference>